<reference evidence="1 2" key="1">
    <citation type="submission" date="2017-04" db="EMBL/GenBank/DDBJ databases">
        <title>Genome Sequence of the Model Brown-Rot Fungus Postia placenta SB12.</title>
        <authorList>
            <consortium name="DOE Joint Genome Institute"/>
            <person name="Gaskell J."/>
            <person name="Kersten P."/>
            <person name="Larrondo L.F."/>
            <person name="Canessa P."/>
            <person name="Martinez D."/>
            <person name="Hibbett D."/>
            <person name="Schmoll M."/>
            <person name="Kubicek C.P."/>
            <person name="Martinez A.T."/>
            <person name="Yadav J."/>
            <person name="Master E."/>
            <person name="Magnuson J.K."/>
            <person name="James T."/>
            <person name="Yaver D."/>
            <person name="Berka R."/>
            <person name="Labutti K."/>
            <person name="Lipzen A."/>
            <person name="Aerts A."/>
            <person name="Barry K."/>
            <person name="Henrissat B."/>
            <person name="Blanchette R."/>
            <person name="Grigoriev I."/>
            <person name="Cullen D."/>
        </authorList>
    </citation>
    <scope>NUCLEOTIDE SEQUENCE [LARGE SCALE GENOMIC DNA]</scope>
    <source>
        <strain evidence="1 2">MAD-698-R-SB12</strain>
    </source>
</reference>
<keyword evidence="2" id="KW-1185">Reference proteome</keyword>
<organism evidence="1 2">
    <name type="scientific">Postia placenta MAD-698-R-SB12</name>
    <dbReference type="NCBI Taxonomy" id="670580"/>
    <lineage>
        <taxon>Eukaryota</taxon>
        <taxon>Fungi</taxon>
        <taxon>Dikarya</taxon>
        <taxon>Basidiomycota</taxon>
        <taxon>Agaricomycotina</taxon>
        <taxon>Agaricomycetes</taxon>
        <taxon>Polyporales</taxon>
        <taxon>Adustoporiaceae</taxon>
        <taxon>Rhodonia</taxon>
    </lineage>
</organism>
<dbReference type="AlphaFoldDB" id="A0A1X6MLI1"/>
<sequence>MFVEQPWYPSTAGRPLARTPQEFNEIGIYDHHYSQLSATGHGFSTSGLSDLNQWIPRLPDNHIQIGDQPKLVNDCGNMHDSSHSLSSGQATCPSSPVEVPVRTVTRGPDTAWYYPSMLSPWPGYPSHSRQINLSRTGKPLAIGALAIKIAKELQFLVDVGEWRLGPGFIQFEYIFLTEVLQVSKASLQPVLYVFFPGERVG</sequence>
<dbReference type="RefSeq" id="XP_024334058.1">
    <property type="nucleotide sequence ID" value="XM_024487158.1"/>
</dbReference>
<dbReference type="Proteomes" id="UP000194127">
    <property type="component" value="Unassembled WGS sequence"/>
</dbReference>
<accession>A0A1X6MLI1</accession>
<proteinExistence type="predicted"/>
<protein>
    <submittedName>
        <fullName evidence="1">Uncharacterized protein</fullName>
    </submittedName>
</protein>
<gene>
    <name evidence="1" type="ORF">POSPLADRAFT_1157276</name>
</gene>
<dbReference type="OrthoDB" id="2755483at2759"/>
<name>A0A1X6MLI1_9APHY</name>
<dbReference type="EMBL" id="KZ110609">
    <property type="protein sequence ID" value="OSX57264.1"/>
    <property type="molecule type" value="Genomic_DNA"/>
</dbReference>
<dbReference type="GeneID" id="36332107"/>
<evidence type="ECO:0000313" key="2">
    <source>
        <dbReference type="Proteomes" id="UP000194127"/>
    </source>
</evidence>
<evidence type="ECO:0000313" key="1">
    <source>
        <dbReference type="EMBL" id="OSX57264.1"/>
    </source>
</evidence>